<reference evidence="2 3" key="1">
    <citation type="submission" date="2018-06" db="EMBL/GenBank/DDBJ databases">
        <title>A transcriptomic atlas of mushroom development highlights an independent origin of complex multicellularity.</title>
        <authorList>
            <consortium name="DOE Joint Genome Institute"/>
            <person name="Krizsan K."/>
            <person name="Almasi E."/>
            <person name="Merenyi Z."/>
            <person name="Sahu N."/>
            <person name="Viragh M."/>
            <person name="Koszo T."/>
            <person name="Mondo S."/>
            <person name="Kiss B."/>
            <person name="Balint B."/>
            <person name="Kues U."/>
            <person name="Barry K."/>
            <person name="Hegedus J.C."/>
            <person name="Henrissat B."/>
            <person name="Johnson J."/>
            <person name="Lipzen A."/>
            <person name="Ohm R."/>
            <person name="Nagy I."/>
            <person name="Pangilinan J."/>
            <person name="Yan J."/>
            <person name="Xiong Y."/>
            <person name="Grigoriev I.V."/>
            <person name="Hibbett D.S."/>
            <person name="Nagy L.G."/>
        </authorList>
    </citation>
    <scope>NUCLEOTIDE SEQUENCE [LARGE SCALE GENOMIC DNA]</scope>
    <source>
        <strain evidence="2 3">SZMC22713</strain>
    </source>
</reference>
<name>A0A4Y7PLX9_9AGAM</name>
<evidence type="ECO:0000256" key="1">
    <source>
        <dbReference type="SAM" id="MobiDB-lite"/>
    </source>
</evidence>
<evidence type="ECO:0000313" key="2">
    <source>
        <dbReference type="EMBL" id="TDL16423.1"/>
    </source>
</evidence>
<dbReference type="Proteomes" id="UP000294933">
    <property type="component" value="Unassembled WGS sequence"/>
</dbReference>
<protein>
    <submittedName>
        <fullName evidence="2">Uncharacterized protein</fullName>
    </submittedName>
</protein>
<evidence type="ECO:0000313" key="3">
    <source>
        <dbReference type="Proteomes" id="UP000294933"/>
    </source>
</evidence>
<accession>A0A4Y7PLX9</accession>
<feature type="region of interest" description="Disordered" evidence="1">
    <location>
        <begin position="1"/>
        <end position="27"/>
    </location>
</feature>
<dbReference type="EMBL" id="ML170243">
    <property type="protein sequence ID" value="TDL16423.1"/>
    <property type="molecule type" value="Genomic_DNA"/>
</dbReference>
<keyword evidence="3" id="KW-1185">Reference proteome</keyword>
<proteinExistence type="predicted"/>
<dbReference type="AlphaFoldDB" id="A0A4Y7PLX9"/>
<dbReference type="VEuPathDB" id="FungiDB:BD410DRAFT_808105"/>
<organism evidence="2 3">
    <name type="scientific">Rickenella mellea</name>
    <dbReference type="NCBI Taxonomy" id="50990"/>
    <lineage>
        <taxon>Eukaryota</taxon>
        <taxon>Fungi</taxon>
        <taxon>Dikarya</taxon>
        <taxon>Basidiomycota</taxon>
        <taxon>Agaricomycotina</taxon>
        <taxon>Agaricomycetes</taxon>
        <taxon>Hymenochaetales</taxon>
        <taxon>Rickenellaceae</taxon>
        <taxon>Rickenella</taxon>
    </lineage>
</organism>
<sequence>MNDRLPDHGGAPNIHLPDNGEAPSPHFTLDALREPVQPDSLDQRIGTNCGRVLAMQNLCADTQDALARWTAGNNLTHDAAVACRILDFWTGSAFREWGHNLICQRSFALDPSGLAAKVIDMVEEFLLILRDGSTSSLVASFNELSLNFQSF</sequence>
<gene>
    <name evidence="2" type="ORF">BD410DRAFT_808105</name>
</gene>